<gene>
    <name evidence="6" type="ORF">SKTS_32460</name>
</gene>
<dbReference type="KEGG" id="slac:SKTS_32460"/>
<dbReference type="PANTHER" id="PTHR43179:SF12">
    <property type="entry name" value="GALACTOFURANOSYLTRANSFERASE GLFT2"/>
    <property type="match status" value="1"/>
</dbReference>
<dbReference type="RefSeq" id="WP_173067623.1">
    <property type="nucleotide sequence ID" value="NZ_AP022853.1"/>
</dbReference>
<keyword evidence="2" id="KW-0328">Glycosyltransferase</keyword>
<organism evidence="6 7">
    <name type="scientific">Sulfurimicrobium lacus</name>
    <dbReference type="NCBI Taxonomy" id="2715678"/>
    <lineage>
        <taxon>Bacteria</taxon>
        <taxon>Pseudomonadati</taxon>
        <taxon>Pseudomonadota</taxon>
        <taxon>Betaproteobacteria</taxon>
        <taxon>Nitrosomonadales</taxon>
        <taxon>Sulfuricellaceae</taxon>
        <taxon>Sulfurimicrobium</taxon>
    </lineage>
</organism>
<keyword evidence="3" id="KW-0808">Transferase</keyword>
<evidence type="ECO:0000256" key="2">
    <source>
        <dbReference type="ARBA" id="ARBA00022676"/>
    </source>
</evidence>
<proteinExistence type="inferred from homology"/>
<keyword evidence="4" id="KW-0472">Membrane</keyword>
<keyword evidence="4" id="KW-0812">Transmembrane</keyword>
<dbReference type="InterPro" id="IPR001173">
    <property type="entry name" value="Glyco_trans_2-like"/>
</dbReference>
<name>A0A6F8VG91_9PROT</name>
<feature type="transmembrane region" description="Helical" evidence="4">
    <location>
        <begin position="251"/>
        <end position="275"/>
    </location>
</feature>
<keyword evidence="4" id="KW-1133">Transmembrane helix</keyword>
<sequence length="349" mass="38650">MEHRVNAPSQGTKEPICSVCIANYNGAEVIADCLNSVFAQDCNFPFEVIVHDDASTDGSIDIVLTHYPSATLIASEKNVGFCISNNRMAAHARGEYILLLNNDAALLPDALSTLKKDAERIGGPAILGLPQYNYETGDLLDIGSLCDPFLNPIPNLDASRRDVAMVSGACLWLPHTLWDELGGFPDWFGSLAEDLYLCSLARLNGHSVQTLATSGFRHHVGKVLGGGKVTGENRLVTSIKRRALSERNKSFVMALVYPTPLFQLIIPLHLILLVLEGATLALIKRDQALFHDIYWNCIKALWQERTKLFHLRHGIQAKRAIGTRAFFSVFKCLPHKLRMLHRHGLPHLK</sequence>
<dbReference type="AlphaFoldDB" id="A0A6F8VG91"/>
<evidence type="ECO:0000256" key="4">
    <source>
        <dbReference type="SAM" id="Phobius"/>
    </source>
</evidence>
<dbReference type="Gene3D" id="3.90.550.10">
    <property type="entry name" value="Spore Coat Polysaccharide Biosynthesis Protein SpsA, Chain A"/>
    <property type="match status" value="1"/>
</dbReference>
<keyword evidence="7" id="KW-1185">Reference proteome</keyword>
<dbReference type="SUPFAM" id="SSF53448">
    <property type="entry name" value="Nucleotide-diphospho-sugar transferases"/>
    <property type="match status" value="1"/>
</dbReference>
<accession>A0A6F8VG91</accession>
<evidence type="ECO:0000259" key="5">
    <source>
        <dbReference type="Pfam" id="PF00535"/>
    </source>
</evidence>
<dbReference type="PANTHER" id="PTHR43179">
    <property type="entry name" value="RHAMNOSYLTRANSFERASE WBBL"/>
    <property type="match status" value="1"/>
</dbReference>
<dbReference type="Pfam" id="PF00535">
    <property type="entry name" value="Glycos_transf_2"/>
    <property type="match status" value="1"/>
</dbReference>
<feature type="domain" description="Glycosyltransferase 2-like" evidence="5">
    <location>
        <begin position="18"/>
        <end position="122"/>
    </location>
</feature>
<evidence type="ECO:0000313" key="7">
    <source>
        <dbReference type="Proteomes" id="UP000502260"/>
    </source>
</evidence>
<protein>
    <recommendedName>
        <fullName evidence="5">Glycosyltransferase 2-like domain-containing protein</fullName>
    </recommendedName>
</protein>
<evidence type="ECO:0000313" key="6">
    <source>
        <dbReference type="EMBL" id="BCB28360.1"/>
    </source>
</evidence>
<evidence type="ECO:0000256" key="3">
    <source>
        <dbReference type="ARBA" id="ARBA00022679"/>
    </source>
</evidence>
<comment type="similarity">
    <text evidence="1">Belongs to the glycosyltransferase 2 family.</text>
</comment>
<dbReference type="EMBL" id="AP022853">
    <property type="protein sequence ID" value="BCB28360.1"/>
    <property type="molecule type" value="Genomic_DNA"/>
</dbReference>
<evidence type="ECO:0000256" key="1">
    <source>
        <dbReference type="ARBA" id="ARBA00006739"/>
    </source>
</evidence>
<dbReference type="InterPro" id="IPR029044">
    <property type="entry name" value="Nucleotide-diphossugar_trans"/>
</dbReference>
<dbReference type="Proteomes" id="UP000502260">
    <property type="component" value="Chromosome"/>
</dbReference>
<reference evidence="7" key="1">
    <citation type="submission" date="2020-03" db="EMBL/GenBank/DDBJ databases">
        <title>Complete genome sequence of sulfur-oxidizing bacterium skT11.</title>
        <authorList>
            <person name="Kanda M."/>
            <person name="Kojima H."/>
            <person name="Fukui M."/>
        </authorList>
    </citation>
    <scope>NUCLEOTIDE SEQUENCE [LARGE SCALE GENOMIC DNA]</scope>
    <source>
        <strain evidence="7">skT11</strain>
    </source>
</reference>
<dbReference type="GO" id="GO:0016757">
    <property type="term" value="F:glycosyltransferase activity"/>
    <property type="evidence" value="ECO:0007669"/>
    <property type="project" value="UniProtKB-KW"/>
</dbReference>